<dbReference type="SUPFAM" id="SSF47565">
    <property type="entry name" value="Insect pheromone/odorant-binding proteins"/>
    <property type="match status" value="1"/>
</dbReference>
<evidence type="ECO:0000256" key="1">
    <source>
        <dbReference type="SAM" id="MobiDB-lite"/>
    </source>
</evidence>
<feature type="chain" id="PRO_5047356785" evidence="2">
    <location>
        <begin position="19"/>
        <end position="199"/>
    </location>
</feature>
<evidence type="ECO:0000313" key="4">
    <source>
        <dbReference type="RefSeq" id="XP_013792680.1"/>
    </source>
</evidence>
<name>A0ABM1C1P2_LIMPO</name>
<accession>A0ABM1C1P2</accession>
<dbReference type="RefSeq" id="XP_013792680.1">
    <property type="nucleotide sequence ID" value="XM_013937226.2"/>
</dbReference>
<reference evidence="4" key="1">
    <citation type="submission" date="2025-08" db="UniProtKB">
        <authorList>
            <consortium name="RefSeq"/>
        </authorList>
    </citation>
    <scope>IDENTIFICATION</scope>
    <source>
        <tissue evidence="4">Muscle</tissue>
    </source>
</reference>
<dbReference type="GeneID" id="106476581"/>
<proteinExistence type="predicted"/>
<feature type="region of interest" description="Disordered" evidence="1">
    <location>
        <begin position="23"/>
        <end position="68"/>
    </location>
</feature>
<organism evidence="3 4">
    <name type="scientific">Limulus polyphemus</name>
    <name type="common">Atlantic horseshoe crab</name>
    <dbReference type="NCBI Taxonomy" id="6850"/>
    <lineage>
        <taxon>Eukaryota</taxon>
        <taxon>Metazoa</taxon>
        <taxon>Ecdysozoa</taxon>
        <taxon>Arthropoda</taxon>
        <taxon>Chelicerata</taxon>
        <taxon>Merostomata</taxon>
        <taxon>Xiphosura</taxon>
        <taxon>Limulidae</taxon>
        <taxon>Limulus</taxon>
    </lineage>
</organism>
<dbReference type="InterPro" id="IPR036728">
    <property type="entry name" value="PBP_GOBP_sf"/>
</dbReference>
<sequence>MKTLAAVILCFALVAVKAAPQGRPVAPQQGQYPPGPPQGHPPPPPPQVDWGQCPQLEPSQQEKAAKQQVIQTCVQQHPPNFKDPRNVTRQEAEEHRNSITTCALKAEGWFDASGKYNFEKAKNEIIEKGLGSDVQTEVLKHHDACRSEAEQKFPNSYIQQVQLYQACMDVHISQTCRIQVIPPPNYRGPPPQGPPPQGY</sequence>
<keyword evidence="3" id="KW-1185">Reference proteome</keyword>
<protein>
    <submittedName>
        <fullName evidence="4">Uncharacterized protein LOC106476581</fullName>
    </submittedName>
</protein>
<feature type="compositionally biased region" description="Polar residues" evidence="1">
    <location>
        <begin position="57"/>
        <end position="68"/>
    </location>
</feature>
<feature type="compositionally biased region" description="Basic and acidic residues" evidence="1">
    <location>
        <begin position="80"/>
        <end position="94"/>
    </location>
</feature>
<feature type="signal peptide" evidence="2">
    <location>
        <begin position="1"/>
        <end position="18"/>
    </location>
</feature>
<keyword evidence="2" id="KW-0732">Signal</keyword>
<feature type="region of interest" description="Disordered" evidence="1">
    <location>
        <begin position="75"/>
        <end position="94"/>
    </location>
</feature>
<evidence type="ECO:0000256" key="2">
    <source>
        <dbReference type="SAM" id="SignalP"/>
    </source>
</evidence>
<gene>
    <name evidence="4" type="primary">LOC106476581</name>
</gene>
<evidence type="ECO:0000313" key="3">
    <source>
        <dbReference type="Proteomes" id="UP000694941"/>
    </source>
</evidence>
<feature type="compositionally biased region" description="Pro residues" evidence="1">
    <location>
        <begin position="33"/>
        <end position="47"/>
    </location>
</feature>
<dbReference type="Gene3D" id="1.10.238.20">
    <property type="entry name" value="Pheromone/general odorant binding protein domain"/>
    <property type="match status" value="1"/>
</dbReference>
<dbReference type="Proteomes" id="UP000694941">
    <property type="component" value="Unplaced"/>
</dbReference>